<keyword evidence="2" id="KW-1185">Reference proteome</keyword>
<proteinExistence type="predicted"/>
<dbReference type="AlphaFoldDB" id="A0AAD9ER57"/>
<name>A0AAD9ER57_9PEZI</name>
<evidence type="ECO:0000313" key="1">
    <source>
        <dbReference type="EMBL" id="KAK1853666.1"/>
    </source>
</evidence>
<organism evidence="1 2">
    <name type="scientific">Colletotrichum chrysophilum</name>
    <dbReference type="NCBI Taxonomy" id="1836956"/>
    <lineage>
        <taxon>Eukaryota</taxon>
        <taxon>Fungi</taxon>
        <taxon>Dikarya</taxon>
        <taxon>Ascomycota</taxon>
        <taxon>Pezizomycotina</taxon>
        <taxon>Sordariomycetes</taxon>
        <taxon>Hypocreomycetidae</taxon>
        <taxon>Glomerellales</taxon>
        <taxon>Glomerellaceae</taxon>
        <taxon>Colletotrichum</taxon>
        <taxon>Colletotrichum gloeosporioides species complex</taxon>
    </lineage>
</organism>
<sequence length="216" mass="24559">MQNDCYDAFGRMINITTGRASVAGSFRNRIEEKSWMEWNPSIGRRPRPIMEPSVLTGGSVIRPHYRPPKTSISMDASLRESSIEITLRVASDKSRSRHWEFTECIHAMLSGTVVPYCDHEFNSGYELQRDRELALEGFHIARFTNRSSDHILILALEGNKLEQLLACGMLIHEARQDEPKPKKLLRGVLQLSSCLRCSIRLAQQSQDHLPWVIVGG</sequence>
<comment type="caution">
    <text evidence="1">The sequence shown here is derived from an EMBL/GenBank/DDBJ whole genome shotgun (WGS) entry which is preliminary data.</text>
</comment>
<evidence type="ECO:0000313" key="2">
    <source>
        <dbReference type="Proteomes" id="UP001243330"/>
    </source>
</evidence>
<protein>
    <submittedName>
        <fullName evidence="1">Uncharacterized protein</fullName>
    </submittedName>
</protein>
<dbReference type="EMBL" id="JAQOWY010000050">
    <property type="protein sequence ID" value="KAK1853666.1"/>
    <property type="molecule type" value="Genomic_DNA"/>
</dbReference>
<reference evidence="1" key="1">
    <citation type="submission" date="2023-01" db="EMBL/GenBank/DDBJ databases">
        <title>Colletotrichum chrysophilum M932 genome sequence.</title>
        <authorList>
            <person name="Baroncelli R."/>
        </authorList>
    </citation>
    <scope>NUCLEOTIDE SEQUENCE</scope>
    <source>
        <strain evidence="1">M932</strain>
    </source>
</reference>
<accession>A0AAD9ER57</accession>
<dbReference type="Proteomes" id="UP001243330">
    <property type="component" value="Unassembled WGS sequence"/>
</dbReference>
<gene>
    <name evidence="1" type="ORF">CCHR01_03658</name>
</gene>